<accession>A0A1F7WV43</accession>
<evidence type="ECO:0000256" key="3">
    <source>
        <dbReference type="ARBA" id="ARBA00022729"/>
    </source>
</evidence>
<evidence type="ECO:0000256" key="2">
    <source>
        <dbReference type="ARBA" id="ARBA00022448"/>
    </source>
</evidence>
<evidence type="ECO:0008006" key="6">
    <source>
        <dbReference type="Google" id="ProtNLM"/>
    </source>
</evidence>
<dbReference type="AlphaFoldDB" id="A0A1F7WV43"/>
<name>A0A1F7WV43_9BACT</name>
<protein>
    <recommendedName>
        <fullName evidence="6">ABC transporter substrate-binding protein</fullName>
    </recommendedName>
</protein>
<keyword evidence="2" id="KW-0813">Transport</keyword>
<dbReference type="Gene3D" id="3.40.190.10">
    <property type="entry name" value="Periplasmic binding protein-like II"/>
    <property type="match status" value="1"/>
</dbReference>
<sequence length="412" mass="45657">MPRFISQSEGVVTWWGLWEDENITAPIIAEYEAAHPGVKVSYVKQSQIDYRERLTNALAQGAGPDIFRFHNSWVPMFAAELDTVPAEVFNISDFGQTFYPSAATDLARGTGFVGIPLEYDALALFINTDIFTAAGENPPKTWDELKTLAKELTVVDDRGVITQSGVALGRTENVDHWPEVLSLLMLQNGASLVRPTGLLAERALEYFTSFSSTDGVWDETLPTSTDAFSGGKLAMYFAPTWRVFEIQQKNPNLKFRTVFLPQVPKDSPTQPNVSYATYWVEGVWAKSKNKKAAWDFLKFMSEKQTLEKFYQDASAVRGIGEPYPRVDMAGLLREHPILGSIITLAPEAKSWYLASRTYDGPTGINSQIESYFRDAVNAVNLGRPAKSALETAAAGVNQVLTQYGVISAQPVR</sequence>
<reference evidence="4 5" key="1">
    <citation type="journal article" date="2016" name="Nat. Commun.">
        <title>Thousands of microbial genomes shed light on interconnected biogeochemical processes in an aquifer system.</title>
        <authorList>
            <person name="Anantharaman K."/>
            <person name="Brown C.T."/>
            <person name="Hug L.A."/>
            <person name="Sharon I."/>
            <person name="Castelle C.J."/>
            <person name="Probst A.J."/>
            <person name="Thomas B.C."/>
            <person name="Singh A."/>
            <person name="Wilkins M.J."/>
            <person name="Karaoz U."/>
            <person name="Brodie E.L."/>
            <person name="Williams K.H."/>
            <person name="Hubbard S.S."/>
            <person name="Banfield J.F."/>
        </authorList>
    </citation>
    <scope>NUCLEOTIDE SEQUENCE [LARGE SCALE GENOMIC DNA]</scope>
</reference>
<dbReference type="SUPFAM" id="SSF53850">
    <property type="entry name" value="Periplasmic binding protein-like II"/>
    <property type="match status" value="1"/>
</dbReference>
<dbReference type="PANTHER" id="PTHR43649">
    <property type="entry name" value="ARABINOSE-BINDING PROTEIN-RELATED"/>
    <property type="match status" value="1"/>
</dbReference>
<evidence type="ECO:0000256" key="1">
    <source>
        <dbReference type="ARBA" id="ARBA00008520"/>
    </source>
</evidence>
<dbReference type="InterPro" id="IPR050490">
    <property type="entry name" value="Bact_solute-bd_prot1"/>
</dbReference>
<evidence type="ECO:0000313" key="4">
    <source>
        <dbReference type="EMBL" id="OGM05945.1"/>
    </source>
</evidence>
<organism evidence="4 5">
    <name type="scientific">Candidatus Woesebacteria bacterium GWB1_43_5</name>
    <dbReference type="NCBI Taxonomy" id="1802474"/>
    <lineage>
        <taxon>Bacteria</taxon>
        <taxon>Candidatus Woeseibacteriota</taxon>
    </lineage>
</organism>
<comment type="similarity">
    <text evidence="1">Belongs to the bacterial solute-binding protein 1 family.</text>
</comment>
<comment type="caution">
    <text evidence="4">The sequence shown here is derived from an EMBL/GenBank/DDBJ whole genome shotgun (WGS) entry which is preliminary data.</text>
</comment>
<dbReference type="PANTHER" id="PTHR43649:SF34">
    <property type="entry name" value="ABC TRANSPORTER PERIPLASMIC-BINDING PROTEIN YCJN-RELATED"/>
    <property type="match status" value="1"/>
</dbReference>
<proteinExistence type="inferred from homology"/>
<evidence type="ECO:0000313" key="5">
    <source>
        <dbReference type="Proteomes" id="UP000178812"/>
    </source>
</evidence>
<dbReference type="Pfam" id="PF01547">
    <property type="entry name" value="SBP_bac_1"/>
    <property type="match status" value="1"/>
</dbReference>
<gene>
    <name evidence="4" type="ORF">A2125_02380</name>
</gene>
<dbReference type="Proteomes" id="UP000178812">
    <property type="component" value="Unassembled WGS sequence"/>
</dbReference>
<dbReference type="InterPro" id="IPR006059">
    <property type="entry name" value="SBP"/>
</dbReference>
<keyword evidence="3" id="KW-0732">Signal</keyword>
<dbReference type="EMBL" id="MGFM01000011">
    <property type="protein sequence ID" value="OGM05945.1"/>
    <property type="molecule type" value="Genomic_DNA"/>
</dbReference>